<evidence type="ECO:0000313" key="2">
    <source>
        <dbReference type="Proteomes" id="UP000001880"/>
    </source>
</evidence>
<evidence type="ECO:0008006" key="3">
    <source>
        <dbReference type="Google" id="ProtNLM"/>
    </source>
</evidence>
<dbReference type="STRING" id="502025.Hoch_3750"/>
<gene>
    <name evidence="1" type="ordered locus">Hoch_3750</name>
</gene>
<dbReference type="EMBL" id="CP001804">
    <property type="protein sequence ID" value="ACY16250.1"/>
    <property type="molecule type" value="Genomic_DNA"/>
</dbReference>
<reference evidence="1 2" key="1">
    <citation type="journal article" date="2010" name="Stand. Genomic Sci.">
        <title>Complete genome sequence of Haliangium ochraceum type strain (SMP-2).</title>
        <authorList>
            <consortium name="US DOE Joint Genome Institute (JGI-PGF)"/>
            <person name="Ivanova N."/>
            <person name="Daum C."/>
            <person name="Lang E."/>
            <person name="Abt B."/>
            <person name="Kopitz M."/>
            <person name="Saunders E."/>
            <person name="Lapidus A."/>
            <person name="Lucas S."/>
            <person name="Glavina Del Rio T."/>
            <person name="Nolan M."/>
            <person name="Tice H."/>
            <person name="Copeland A."/>
            <person name="Cheng J.F."/>
            <person name="Chen F."/>
            <person name="Bruce D."/>
            <person name="Goodwin L."/>
            <person name="Pitluck S."/>
            <person name="Mavromatis K."/>
            <person name="Pati A."/>
            <person name="Mikhailova N."/>
            <person name="Chen A."/>
            <person name="Palaniappan K."/>
            <person name="Land M."/>
            <person name="Hauser L."/>
            <person name="Chang Y.J."/>
            <person name="Jeffries C.D."/>
            <person name="Detter J.C."/>
            <person name="Brettin T."/>
            <person name="Rohde M."/>
            <person name="Goker M."/>
            <person name="Bristow J."/>
            <person name="Markowitz V."/>
            <person name="Eisen J.A."/>
            <person name="Hugenholtz P."/>
            <person name="Kyrpides N.C."/>
            <person name="Klenk H.P."/>
        </authorList>
    </citation>
    <scope>NUCLEOTIDE SEQUENCE [LARGE SCALE GENOMIC DNA]</scope>
    <source>
        <strain evidence="2">DSM 14365 / CIP 107738 / JCM 11303 / AJ 13395 / SMP-2</strain>
    </source>
</reference>
<dbReference type="HOGENOM" id="CLU_1592288_0_0_7"/>
<accession>D0LYA0</accession>
<name>D0LYA0_HALO1</name>
<organism evidence="1 2">
    <name type="scientific">Haliangium ochraceum (strain DSM 14365 / JCM 11303 / SMP-2)</name>
    <dbReference type="NCBI Taxonomy" id="502025"/>
    <lineage>
        <taxon>Bacteria</taxon>
        <taxon>Pseudomonadati</taxon>
        <taxon>Myxococcota</taxon>
        <taxon>Polyangia</taxon>
        <taxon>Haliangiales</taxon>
        <taxon>Kofleriaceae</taxon>
        <taxon>Haliangium</taxon>
    </lineage>
</organism>
<keyword evidence="2" id="KW-1185">Reference proteome</keyword>
<dbReference type="PROSITE" id="PS51257">
    <property type="entry name" value="PROKAR_LIPOPROTEIN"/>
    <property type="match status" value="1"/>
</dbReference>
<sequence length="167" mass="17915">MLRAASVRPDVAIVCACALGGCFLPPSLSPEGEADAAPNSVPVILETTFPSGSVLAIRKDEQEPVTITVRDLDLSDDVFVYFYVDYGQPENGPPLNECTGPAGQVDRTLNCDINSLCFSIPLPDTGQHFLEAVVTDQARLRSGSPSNRAFPEGTGISQRAWLMTCRE</sequence>
<dbReference type="KEGG" id="hoh:Hoch_3750"/>
<dbReference type="Proteomes" id="UP000001880">
    <property type="component" value="Chromosome"/>
</dbReference>
<evidence type="ECO:0000313" key="1">
    <source>
        <dbReference type="EMBL" id="ACY16250.1"/>
    </source>
</evidence>
<proteinExistence type="predicted"/>
<dbReference type="AlphaFoldDB" id="D0LYA0"/>
<protein>
    <recommendedName>
        <fullName evidence="3">Lipoprotein</fullName>
    </recommendedName>
</protein>